<keyword evidence="6" id="KW-0812">Transmembrane</keyword>
<keyword evidence="6" id="KW-1133">Transmembrane helix</keyword>
<dbReference type="Pfam" id="PF13180">
    <property type="entry name" value="PDZ_2"/>
    <property type="match status" value="1"/>
</dbReference>
<gene>
    <name evidence="9" type="ORF">NU09_3082</name>
</gene>
<dbReference type="PANTHER" id="PTHR32060:SF30">
    <property type="entry name" value="CARBOXY-TERMINAL PROCESSING PROTEASE CTPA"/>
    <property type="match status" value="1"/>
</dbReference>
<feature type="domain" description="PDZ" evidence="7">
    <location>
        <begin position="114"/>
        <end position="189"/>
    </location>
</feature>
<dbReference type="GO" id="GO:0007165">
    <property type="term" value="P:signal transduction"/>
    <property type="evidence" value="ECO:0007669"/>
    <property type="project" value="TreeGrafter"/>
</dbReference>
<keyword evidence="4 5" id="KW-0720">Serine protease</keyword>
<keyword evidence="3 5" id="KW-0378">Hydrolase</keyword>
<keyword evidence="10" id="KW-1185">Reference proteome</keyword>
<dbReference type="CDD" id="cd07560">
    <property type="entry name" value="Peptidase_S41_CPP"/>
    <property type="match status" value="1"/>
</dbReference>
<comment type="similarity">
    <text evidence="1 5">Belongs to the peptidase S41A family.</text>
</comment>
<evidence type="ECO:0000256" key="2">
    <source>
        <dbReference type="ARBA" id="ARBA00022670"/>
    </source>
</evidence>
<dbReference type="SUPFAM" id="SSF52096">
    <property type="entry name" value="ClpP/crotonase"/>
    <property type="match status" value="1"/>
</dbReference>
<feature type="transmembrane region" description="Helical" evidence="6">
    <location>
        <begin position="21"/>
        <end position="41"/>
    </location>
</feature>
<dbReference type="EMBL" id="JUIW01000011">
    <property type="protein sequence ID" value="RYJ41339.1"/>
    <property type="molecule type" value="Genomic_DNA"/>
</dbReference>
<name>A0A444W643_9FLAO</name>
<feature type="domain" description="Tail specific protease" evidence="8">
    <location>
        <begin position="191"/>
        <end position="375"/>
    </location>
</feature>
<dbReference type="InterPro" id="IPR029045">
    <property type="entry name" value="ClpP/crotonase-like_dom_sf"/>
</dbReference>
<comment type="caution">
    <text evidence="9">The sequence shown here is derived from an EMBL/GenBank/DDBJ whole genome shotgun (WGS) entry which is preliminary data.</text>
</comment>
<dbReference type="GO" id="GO:0004175">
    <property type="term" value="F:endopeptidase activity"/>
    <property type="evidence" value="ECO:0007669"/>
    <property type="project" value="TreeGrafter"/>
</dbReference>
<dbReference type="GO" id="GO:0006508">
    <property type="term" value="P:proteolysis"/>
    <property type="evidence" value="ECO:0007669"/>
    <property type="project" value="UniProtKB-KW"/>
</dbReference>
<accession>A0A444W643</accession>
<dbReference type="PANTHER" id="PTHR32060">
    <property type="entry name" value="TAIL-SPECIFIC PROTEASE"/>
    <property type="match status" value="1"/>
</dbReference>
<dbReference type="CDD" id="cd06782">
    <property type="entry name" value="cpPDZ_CPP-like"/>
    <property type="match status" value="1"/>
</dbReference>
<dbReference type="InterPro" id="IPR004447">
    <property type="entry name" value="Peptidase_S41A"/>
</dbReference>
<dbReference type="GO" id="GO:0030288">
    <property type="term" value="C:outer membrane-bounded periplasmic space"/>
    <property type="evidence" value="ECO:0007669"/>
    <property type="project" value="TreeGrafter"/>
</dbReference>
<evidence type="ECO:0000313" key="10">
    <source>
        <dbReference type="Proteomes" id="UP000289775"/>
    </source>
</evidence>
<keyword evidence="2 5" id="KW-0645">Protease</keyword>
<evidence type="ECO:0000259" key="8">
    <source>
        <dbReference type="SMART" id="SM00245"/>
    </source>
</evidence>
<dbReference type="Gene3D" id="3.90.226.10">
    <property type="entry name" value="2-enoyl-CoA Hydratase, Chain A, domain 1"/>
    <property type="match status" value="1"/>
</dbReference>
<dbReference type="InterPro" id="IPR036034">
    <property type="entry name" value="PDZ_sf"/>
</dbReference>
<dbReference type="GO" id="GO:0008236">
    <property type="term" value="F:serine-type peptidase activity"/>
    <property type="evidence" value="ECO:0007669"/>
    <property type="project" value="UniProtKB-KW"/>
</dbReference>
<dbReference type="SMART" id="SM00245">
    <property type="entry name" value="TSPc"/>
    <property type="match status" value="1"/>
</dbReference>
<dbReference type="SMART" id="SM00228">
    <property type="entry name" value="PDZ"/>
    <property type="match status" value="1"/>
</dbReference>
<dbReference type="Proteomes" id="UP000289775">
    <property type="component" value="Unassembled WGS sequence"/>
</dbReference>
<dbReference type="Pfam" id="PF03572">
    <property type="entry name" value="Peptidase_S41"/>
    <property type="match status" value="1"/>
</dbReference>
<dbReference type="RefSeq" id="WP_410501060.1">
    <property type="nucleotide sequence ID" value="NZ_JUIW01000011.1"/>
</dbReference>
<reference evidence="9 10" key="1">
    <citation type="submission" date="2014-12" db="EMBL/GenBank/DDBJ databases">
        <title>Genome sequence of Flavobacterium beibuense RSKm HC5.</title>
        <authorList>
            <person name="Kim J.F."/>
            <person name="Song J.Y."/>
            <person name="Kwak M.-J."/>
            <person name="Lee S.-W."/>
        </authorList>
    </citation>
    <scope>NUCLEOTIDE SEQUENCE [LARGE SCALE GENOMIC DNA]</scope>
    <source>
        <strain evidence="9 10">RSKm HC5</strain>
    </source>
</reference>
<sequence length="542" mass="60301">MENEERDMYPHNKRGGSVNRIYLPIIVASALAAGVLMGGFLNFSSGGSTLLGSGSHKNKLNKLMDFIESEYVDNVNTDSIVDLTVNNILEQLDPHSVYIDKNDMEQVAQSMKGDFVGIGVNFYMYKDSVAVIKPVPNGPSDKAGIKAGDRILFAGNDKLFGRNLPNDSLFSKLKGEEGSKIELTVFRKTDNKKFKVNVTRDIVPIKSVDASVLLDNKTGYIKINRFAETTYNEFHDALLNLKDEGANSLIIDLRDNGGGYLEMAVSIADDLLANDLLIVKTKNKKNREDLTFATSRGDFEKGKVYILINENSASASEILAGAIQDNDRGKIVGRRSFGKGLVQREMPLGDGSAVRLTVARYYTPSGRSIQRSYAEGGDAYFNDFSKRYESGELYAADSIKIADTLKYKTLKGRTVYGGGGIIPDMFVPMEGKHGDEGVTMVMQSGFVSYFIFEQLDRERKQFEGLSQKEVVDKVLATDKYYTAFSSYLSNNGLVFNLQKHKDRVKHYLAAEFVRQLIGEDAYYQMVLKEDNMVKAVLTDEKE</sequence>
<dbReference type="SUPFAM" id="SSF50156">
    <property type="entry name" value="PDZ domain-like"/>
    <property type="match status" value="1"/>
</dbReference>
<evidence type="ECO:0000259" key="7">
    <source>
        <dbReference type="SMART" id="SM00228"/>
    </source>
</evidence>
<proteinExistence type="inferred from homology"/>
<evidence type="ECO:0000313" key="9">
    <source>
        <dbReference type="EMBL" id="RYJ41339.1"/>
    </source>
</evidence>
<evidence type="ECO:0000256" key="1">
    <source>
        <dbReference type="ARBA" id="ARBA00009179"/>
    </source>
</evidence>
<evidence type="ECO:0000256" key="4">
    <source>
        <dbReference type="ARBA" id="ARBA00022825"/>
    </source>
</evidence>
<keyword evidence="6" id="KW-0472">Membrane</keyword>
<dbReference type="InterPro" id="IPR001478">
    <property type="entry name" value="PDZ"/>
</dbReference>
<dbReference type="InterPro" id="IPR005151">
    <property type="entry name" value="Tail-specific_protease"/>
</dbReference>
<organism evidence="9 10">
    <name type="scientific">Flavobacterium beibuense</name>
    <dbReference type="NCBI Taxonomy" id="657326"/>
    <lineage>
        <taxon>Bacteria</taxon>
        <taxon>Pseudomonadati</taxon>
        <taxon>Bacteroidota</taxon>
        <taxon>Flavobacteriia</taxon>
        <taxon>Flavobacteriales</taxon>
        <taxon>Flavobacteriaceae</taxon>
        <taxon>Flavobacterium</taxon>
    </lineage>
</organism>
<protein>
    <submittedName>
        <fullName evidence="9">Carboxyl-terminal protease</fullName>
    </submittedName>
</protein>
<dbReference type="AlphaFoldDB" id="A0A444W643"/>
<evidence type="ECO:0000256" key="3">
    <source>
        <dbReference type="ARBA" id="ARBA00022801"/>
    </source>
</evidence>
<dbReference type="Gene3D" id="2.30.42.10">
    <property type="match status" value="1"/>
</dbReference>
<dbReference type="NCBIfam" id="TIGR00225">
    <property type="entry name" value="prc"/>
    <property type="match status" value="1"/>
</dbReference>
<evidence type="ECO:0000256" key="6">
    <source>
        <dbReference type="SAM" id="Phobius"/>
    </source>
</evidence>
<dbReference type="Gene3D" id="3.30.750.44">
    <property type="match status" value="1"/>
</dbReference>
<evidence type="ECO:0000256" key="5">
    <source>
        <dbReference type="RuleBase" id="RU004404"/>
    </source>
</evidence>